<accession>W9CDZ0</accession>
<evidence type="ECO:0000256" key="1">
    <source>
        <dbReference type="SAM" id="MobiDB-lite"/>
    </source>
</evidence>
<comment type="caution">
    <text evidence="2">The sequence shown here is derived from an EMBL/GenBank/DDBJ whole genome shotgun (WGS) entry which is preliminary data.</text>
</comment>
<feature type="region of interest" description="Disordered" evidence="1">
    <location>
        <begin position="27"/>
        <end position="46"/>
    </location>
</feature>
<sequence length="98" mass="10770">MNLANFEINGASLKLFSDAADSETLAHKEPTVTLTEDTQYTQKPPHFPVNLNDLELVAQNILKPSTEAHLSSVTDDELTKQQNVKEIKAVTTLCTKAC</sequence>
<gene>
    <name evidence="2" type="ORF">SBOR_5539</name>
</gene>
<dbReference type="AlphaFoldDB" id="W9CDZ0"/>
<reference evidence="2 3" key="1">
    <citation type="journal article" date="2014" name="Genome Announc.">
        <title>Draft genome sequence of Sclerotinia borealis, a psychrophilic plant pathogenic fungus.</title>
        <authorList>
            <person name="Mardanov A.V."/>
            <person name="Beletsky A.V."/>
            <person name="Kadnikov V.V."/>
            <person name="Ignatov A.N."/>
            <person name="Ravin N.V."/>
        </authorList>
    </citation>
    <scope>NUCLEOTIDE SEQUENCE [LARGE SCALE GENOMIC DNA]</scope>
    <source>
        <strain evidence="3">F-4157</strain>
    </source>
</reference>
<feature type="compositionally biased region" description="Polar residues" evidence="1">
    <location>
        <begin position="32"/>
        <end position="42"/>
    </location>
</feature>
<keyword evidence="3" id="KW-1185">Reference proteome</keyword>
<dbReference type="Proteomes" id="UP000019487">
    <property type="component" value="Unassembled WGS sequence"/>
</dbReference>
<evidence type="ECO:0000313" key="3">
    <source>
        <dbReference type="Proteomes" id="UP000019487"/>
    </source>
</evidence>
<evidence type="ECO:0000313" key="2">
    <source>
        <dbReference type="EMBL" id="ESZ94063.1"/>
    </source>
</evidence>
<dbReference type="EMBL" id="AYSA01000269">
    <property type="protein sequence ID" value="ESZ94063.1"/>
    <property type="molecule type" value="Genomic_DNA"/>
</dbReference>
<name>W9CDZ0_SCLBF</name>
<protein>
    <submittedName>
        <fullName evidence="2">Uncharacterized protein</fullName>
    </submittedName>
</protein>
<organism evidence="2 3">
    <name type="scientific">Sclerotinia borealis (strain F-4128)</name>
    <dbReference type="NCBI Taxonomy" id="1432307"/>
    <lineage>
        <taxon>Eukaryota</taxon>
        <taxon>Fungi</taxon>
        <taxon>Dikarya</taxon>
        <taxon>Ascomycota</taxon>
        <taxon>Pezizomycotina</taxon>
        <taxon>Leotiomycetes</taxon>
        <taxon>Helotiales</taxon>
        <taxon>Sclerotiniaceae</taxon>
        <taxon>Sclerotinia</taxon>
    </lineage>
</organism>
<proteinExistence type="predicted"/>
<dbReference type="HOGENOM" id="CLU_2334845_0_0_1"/>